<dbReference type="InterPro" id="IPR011528">
    <property type="entry name" value="NERD"/>
</dbReference>
<reference evidence="3" key="1">
    <citation type="submission" date="2016-10" db="EMBL/GenBank/DDBJ databases">
        <authorList>
            <person name="Varghese N."/>
            <person name="Submissions S."/>
        </authorList>
    </citation>
    <scope>NUCLEOTIDE SEQUENCE [LARGE SCALE GENOMIC DNA]</scope>
    <source>
        <strain evidence="3">LMG 24016</strain>
    </source>
</reference>
<dbReference type="InterPro" id="IPR047187">
    <property type="entry name" value="SF1_C_Upf1"/>
</dbReference>
<dbReference type="InterPro" id="IPR011009">
    <property type="entry name" value="Kinase-like_dom_sf"/>
</dbReference>
<dbReference type="RefSeq" id="WP_090241705.1">
    <property type="nucleotide sequence ID" value="NZ_FOQL01000002.1"/>
</dbReference>
<organism evidence="2 3">
    <name type="scientific">Pseudomonas guineae</name>
    <dbReference type="NCBI Taxonomy" id="425504"/>
    <lineage>
        <taxon>Bacteria</taxon>
        <taxon>Pseudomonadati</taxon>
        <taxon>Pseudomonadota</taxon>
        <taxon>Gammaproteobacteria</taxon>
        <taxon>Pseudomonadales</taxon>
        <taxon>Pseudomonadaceae</taxon>
        <taxon>Pseudomonas</taxon>
    </lineage>
</organism>
<dbReference type="STRING" id="425504.SAMN05216206_1891"/>
<dbReference type="EMBL" id="FOQL01000002">
    <property type="protein sequence ID" value="SFI32740.1"/>
    <property type="molecule type" value="Genomic_DNA"/>
</dbReference>
<evidence type="ECO:0000259" key="1">
    <source>
        <dbReference type="PROSITE" id="PS50011"/>
    </source>
</evidence>
<dbReference type="InterPro" id="IPR041679">
    <property type="entry name" value="DNA2/NAM7-like_C"/>
</dbReference>
<evidence type="ECO:0000313" key="2">
    <source>
        <dbReference type="EMBL" id="SFI32740.1"/>
    </source>
</evidence>
<dbReference type="InterPro" id="IPR045055">
    <property type="entry name" value="DNA2/NAM7-like"/>
</dbReference>
<dbReference type="PROSITE" id="PS50011">
    <property type="entry name" value="PROTEIN_KINASE_DOM"/>
    <property type="match status" value="1"/>
</dbReference>
<evidence type="ECO:0000313" key="3">
    <source>
        <dbReference type="Proteomes" id="UP000243606"/>
    </source>
</evidence>
<dbReference type="InterPro" id="IPR041677">
    <property type="entry name" value="DNA2/NAM7_AAA_11"/>
</dbReference>
<dbReference type="SUPFAM" id="SSF52540">
    <property type="entry name" value="P-loop containing nucleoside triphosphate hydrolases"/>
    <property type="match status" value="1"/>
</dbReference>
<accession>A0A1I3HB09</accession>
<dbReference type="Gene3D" id="1.10.510.10">
    <property type="entry name" value="Transferase(Phosphotransferase) domain 1"/>
    <property type="match status" value="2"/>
</dbReference>
<dbReference type="OrthoDB" id="9757917at2"/>
<dbReference type="GO" id="GO:0004386">
    <property type="term" value="F:helicase activity"/>
    <property type="evidence" value="ECO:0007669"/>
    <property type="project" value="InterPro"/>
</dbReference>
<dbReference type="CDD" id="cd17934">
    <property type="entry name" value="DEXXQc_Upf1-like"/>
    <property type="match status" value="1"/>
</dbReference>
<gene>
    <name evidence="2" type="ORF">SAMN05216206_1891</name>
</gene>
<dbReference type="Gene3D" id="3.40.50.300">
    <property type="entry name" value="P-loop containing nucleotide triphosphate hydrolases"/>
    <property type="match status" value="2"/>
</dbReference>
<dbReference type="SMART" id="SM00487">
    <property type="entry name" value="DEXDc"/>
    <property type="match status" value="1"/>
</dbReference>
<proteinExistence type="predicted"/>
<feature type="domain" description="Protein kinase" evidence="1">
    <location>
        <begin position="232"/>
        <end position="507"/>
    </location>
</feature>
<dbReference type="InterPro" id="IPR027417">
    <property type="entry name" value="P-loop_NTPase"/>
</dbReference>
<protein>
    <submittedName>
        <fullName evidence="2">Nuclease-related domain-containing protein</fullName>
    </submittedName>
</protein>
<dbReference type="PANTHER" id="PTHR10887:SF495">
    <property type="entry name" value="HELICASE SENATAXIN ISOFORM X1-RELATED"/>
    <property type="match status" value="1"/>
</dbReference>
<dbReference type="Pfam" id="PF08378">
    <property type="entry name" value="NERD"/>
    <property type="match status" value="1"/>
</dbReference>
<sequence>MEVVYWEGGLLRHEVEAIETMRKAFQGKFLSELPKSKKSGSEKSTAQQLKALKVKAQSSPVMWPWKGYAGFRFADSRGKEGEFDLVIVTHKNVLIVELKHWHGKITSNAGKWYQNGDERDRSPVSITQNKVYLLQKKLNAVKSKFPDSRVPTIKFCVVLSGTCSFDELPDAEREHVLHLNDFLVLANEHQYNKKFRPHPEAAGLNQHFEVFDQLLKQGNAKPKELMVDGFRAGELIFEHPGKVYVEYQATNENNKAERALLRMWDFSKLDDVDAKTPEGRFKILSRERDVLVYLGQRDLELSRRCLKPIKNPSKDSITQEFSELCELPAEHYRLNEFINRYVEQFPETGRIKLAKIMVAQFATMHSFKVAHRDLGDHSIWFSPSSAIALSNFIAAYHQPVGTVGPRRDQLSIGAIELPEDRSEIAHRGTPFQRDVFALGMLCWHLIQAKPLPLKLDMSYIESVRSAMQCSDTWYADVLIGALNETPDARYADAGELLDKLNQSTPVLDGIFDFDPAVLEPFALPMFTAYKAFPVEEEILDAEDKEVYRSGLSIVKLWPSIHANTPQGGQGPMLLAFFEKLGTLQKSNYAFLPVIEQFGYGKGGMPFLVQHFIAGLHWNELPQVTPERALTVIRKLMAGVECLHEQLISHGDLHPNNIKVLLPTSEEDQIQVYLLDMPDLSASGSQPFNNRYSPLRENCTTFERDNFAVMRMAVELLDMNWDEPGDADIPEIRVAITHERNSDSGFIALERFREALDKAFQPKSSQQLISVEVWGHDEMDFTIYPDNGRIFISIEPARADARLAAISFQGVGGRLSATYDPTSKSFEKSLGAATQEAVHSYASRSAVFEVDVRINVSVRKYSKLRALTAYMAQQPDFDVLVSSILSEARAAVAEKALPGETSQPVDIALDEHDEDVQPEPSTELKPRTFSVSKIWKAILDTESEALPMVEVADEPKLNKDKLGLMIPYTAQREVLESFEADDTVLLSKKKDGKTFELGAINVRKSTKSELYLVITNKAKGINPEDQLYLQSSSTRSSFTRRKKAMERILERLSVVPQLVDYFDEACDIDPERYGEPPTEEHFEVYQRRMPDGQVIGLNDAQKEAFARLVSRGPLGLLQGPPGTGKTEFIAAFCHYLVSQEGVRNILLVSQSHEAVNTAAERIRAHCRRLNTDLDVVRFSNREHVVSDELRDVYSRSIVTQQQQSFRAELKHRLSLMAPSLGVSTAFIESLLDVQCRVFGLVRSIERLDKDLDITDDEIDTDKHKKATVQMLNSELQELLREDFNIQPDPQVSPRSWLEQAQTKVASEHGVRTHELNRCLSLIQLSDDLLERMASERANYDEFLVRSRTLVCGTCVGIGLHHLKLAENRFDWVIIDEAARSSPTELAIAMQVGRRVLLVGDHRQLPPFYEDEHKKAIARQLETHPTSAEFQHVMRSDFERAFESAYGRLVSATLKTQYRMQPAIGDIVSEVFYQGQLETGKRPIPAHFEQPPECIGSVFTWLDTGVLGKKAHHQEQQGSTSLVNHAEADAIIRMLKNIEDEAEFSTALVDEMSECQEPAIGIICMYGEQKKLIRRKFAEQNWSEEFKRLVKIDTVDSYQGKENRIVIISLTRSNSDLSPGFLRSPNRINVAISRAMDRLVIVGDMRMWAGRNAELPLGKVTSYIRARQHEDIYAIKPVELTGSAAK</sequence>
<dbReference type="SUPFAM" id="SSF56112">
    <property type="entry name" value="Protein kinase-like (PK-like)"/>
    <property type="match status" value="2"/>
</dbReference>
<dbReference type="Pfam" id="PF13087">
    <property type="entry name" value="AAA_12"/>
    <property type="match status" value="1"/>
</dbReference>
<dbReference type="PANTHER" id="PTHR10887">
    <property type="entry name" value="DNA2/NAM7 HELICASE FAMILY"/>
    <property type="match status" value="1"/>
</dbReference>
<dbReference type="Proteomes" id="UP000243606">
    <property type="component" value="Unassembled WGS sequence"/>
</dbReference>
<dbReference type="InterPro" id="IPR014001">
    <property type="entry name" value="Helicase_ATP-bd"/>
</dbReference>
<keyword evidence="3" id="KW-1185">Reference proteome</keyword>
<dbReference type="GO" id="GO:0005524">
    <property type="term" value="F:ATP binding"/>
    <property type="evidence" value="ECO:0007669"/>
    <property type="project" value="InterPro"/>
</dbReference>
<dbReference type="Pfam" id="PF13086">
    <property type="entry name" value="AAA_11"/>
    <property type="match status" value="1"/>
</dbReference>
<dbReference type="GO" id="GO:0004672">
    <property type="term" value="F:protein kinase activity"/>
    <property type="evidence" value="ECO:0007669"/>
    <property type="project" value="InterPro"/>
</dbReference>
<name>A0A1I3HB09_9PSED</name>
<dbReference type="CDD" id="cd18808">
    <property type="entry name" value="SF1_C_Upf1"/>
    <property type="match status" value="1"/>
</dbReference>
<dbReference type="InterPro" id="IPR000719">
    <property type="entry name" value="Prot_kinase_dom"/>
</dbReference>